<keyword evidence="7" id="KW-1185">Reference proteome</keyword>
<dbReference type="Pfam" id="PF01920">
    <property type="entry name" value="Prefoldin_2"/>
    <property type="match status" value="1"/>
</dbReference>
<sequence>MRMLDDKTSNDVEVSKGDQDSINKFSRLNNKSADLEQRLEKLRDEKEALSDAVGELELLELDEDEDDLAEDDDDLEEDAKDEKATGGASEVGKVMFKVGDAYMHLKPSEAAEMANVESERLTAEVERLEKEKASCEEGMRELKVKLYAKFGDNINLER</sequence>
<dbReference type="InParanoid" id="A0A316VXY6"/>
<dbReference type="STRING" id="1522189.A0A316VXY6"/>
<feature type="region of interest" description="Disordered" evidence="5">
    <location>
        <begin position="54"/>
        <end position="87"/>
    </location>
</feature>
<feature type="coiled-coil region" evidence="4">
    <location>
        <begin position="111"/>
        <end position="145"/>
    </location>
</feature>
<gene>
    <name evidence="6" type="ORF">IE81DRAFT_347567</name>
</gene>
<accession>A0A316VXY6</accession>
<dbReference type="GO" id="GO:0016272">
    <property type="term" value="C:prefoldin complex"/>
    <property type="evidence" value="ECO:0007669"/>
    <property type="project" value="UniProtKB-UniRule"/>
</dbReference>
<comment type="subunit">
    <text evidence="3">Heterohexamer of two PFD-alpha type and four PFD-beta type subunits.</text>
</comment>
<protein>
    <recommendedName>
        <fullName evidence="3">Prefoldin subunit 4</fullName>
    </recommendedName>
</protein>
<dbReference type="RefSeq" id="XP_025369472.1">
    <property type="nucleotide sequence ID" value="XM_025516165.1"/>
</dbReference>
<feature type="compositionally biased region" description="Basic and acidic residues" evidence="5">
    <location>
        <begin position="1"/>
        <end position="21"/>
    </location>
</feature>
<evidence type="ECO:0000256" key="3">
    <source>
        <dbReference type="PIRNR" id="PIRNR016477"/>
    </source>
</evidence>
<dbReference type="GO" id="GO:0005737">
    <property type="term" value="C:cytoplasm"/>
    <property type="evidence" value="ECO:0007669"/>
    <property type="project" value="TreeGrafter"/>
</dbReference>
<dbReference type="PANTHER" id="PTHR21100">
    <property type="entry name" value="PREFOLDIN SUBUNIT 4"/>
    <property type="match status" value="1"/>
</dbReference>
<evidence type="ECO:0000256" key="5">
    <source>
        <dbReference type="SAM" id="MobiDB-lite"/>
    </source>
</evidence>
<dbReference type="PIRSF" id="PIRSF016477">
    <property type="entry name" value="Prefoldin_subunit_4"/>
    <property type="match status" value="1"/>
</dbReference>
<evidence type="ECO:0000313" key="7">
    <source>
        <dbReference type="Proteomes" id="UP000245783"/>
    </source>
</evidence>
<dbReference type="InterPro" id="IPR016661">
    <property type="entry name" value="PFDN4"/>
</dbReference>
<feature type="compositionally biased region" description="Acidic residues" evidence="5">
    <location>
        <begin position="57"/>
        <end position="79"/>
    </location>
</feature>
<keyword evidence="2 3" id="KW-0143">Chaperone</keyword>
<evidence type="ECO:0000256" key="1">
    <source>
        <dbReference type="ARBA" id="ARBA00008045"/>
    </source>
</evidence>
<evidence type="ECO:0000256" key="2">
    <source>
        <dbReference type="ARBA" id="ARBA00023186"/>
    </source>
</evidence>
<proteinExistence type="inferred from homology"/>
<feature type="compositionally biased region" description="Polar residues" evidence="5">
    <location>
        <begin position="22"/>
        <end position="32"/>
    </location>
</feature>
<dbReference type="AlphaFoldDB" id="A0A316VXY6"/>
<organism evidence="6 7">
    <name type="scientific">Ceraceosorus guamensis</name>
    <dbReference type="NCBI Taxonomy" id="1522189"/>
    <lineage>
        <taxon>Eukaryota</taxon>
        <taxon>Fungi</taxon>
        <taxon>Dikarya</taxon>
        <taxon>Basidiomycota</taxon>
        <taxon>Ustilaginomycotina</taxon>
        <taxon>Exobasidiomycetes</taxon>
        <taxon>Ceraceosorales</taxon>
        <taxon>Ceraceosoraceae</taxon>
        <taxon>Ceraceosorus</taxon>
    </lineage>
</organism>
<reference evidence="6 7" key="1">
    <citation type="journal article" date="2018" name="Mol. Biol. Evol.">
        <title>Broad Genomic Sampling Reveals a Smut Pathogenic Ancestry of the Fungal Clade Ustilaginomycotina.</title>
        <authorList>
            <person name="Kijpornyongpan T."/>
            <person name="Mondo S.J."/>
            <person name="Barry K."/>
            <person name="Sandor L."/>
            <person name="Lee J."/>
            <person name="Lipzen A."/>
            <person name="Pangilinan J."/>
            <person name="LaButti K."/>
            <person name="Hainaut M."/>
            <person name="Henrissat B."/>
            <person name="Grigoriev I.V."/>
            <person name="Spatafora J.W."/>
            <person name="Aime M.C."/>
        </authorList>
    </citation>
    <scope>NUCLEOTIDE SEQUENCE [LARGE SCALE GENOMIC DNA]</scope>
    <source>
        <strain evidence="6 7">MCA 4658</strain>
    </source>
</reference>
<evidence type="ECO:0000256" key="4">
    <source>
        <dbReference type="SAM" id="Coils"/>
    </source>
</evidence>
<dbReference type="OrthoDB" id="10250441at2759"/>
<keyword evidence="4" id="KW-0175">Coiled coil</keyword>
<dbReference type="GO" id="GO:0006457">
    <property type="term" value="P:protein folding"/>
    <property type="evidence" value="ECO:0007669"/>
    <property type="project" value="UniProtKB-UniRule"/>
</dbReference>
<dbReference type="FunCoup" id="A0A316VXY6">
    <property type="interactions" value="325"/>
</dbReference>
<dbReference type="InterPro" id="IPR002777">
    <property type="entry name" value="PFD_beta-like"/>
</dbReference>
<comment type="function">
    <text evidence="3">Binds specifically to cytosolic chaperonin (c-CPN) and transfers target proteins to it. Binds to nascent polypeptide chain and promotes folding in an environment in which there are many competing pathways for nonnative proteins.</text>
</comment>
<dbReference type="SUPFAM" id="SSF46579">
    <property type="entry name" value="Prefoldin"/>
    <property type="match status" value="1"/>
</dbReference>
<dbReference type="PANTHER" id="PTHR21100:SF9">
    <property type="entry name" value="PREFOLDIN SUBUNIT 4"/>
    <property type="match status" value="1"/>
</dbReference>
<name>A0A316VXY6_9BASI</name>
<feature type="region of interest" description="Disordered" evidence="5">
    <location>
        <begin position="1"/>
        <end position="35"/>
    </location>
</feature>
<dbReference type="GeneID" id="37038035"/>
<comment type="similarity">
    <text evidence="1 3">Belongs to the prefoldin subunit beta family.</text>
</comment>
<dbReference type="GO" id="GO:0051082">
    <property type="term" value="F:unfolded protein binding"/>
    <property type="evidence" value="ECO:0007669"/>
    <property type="project" value="InterPro"/>
</dbReference>
<evidence type="ECO:0000313" key="6">
    <source>
        <dbReference type="EMBL" id="PWN42312.1"/>
    </source>
</evidence>
<dbReference type="EMBL" id="KZ819381">
    <property type="protein sequence ID" value="PWN42312.1"/>
    <property type="molecule type" value="Genomic_DNA"/>
</dbReference>
<dbReference type="Proteomes" id="UP000245783">
    <property type="component" value="Unassembled WGS sequence"/>
</dbReference>